<dbReference type="OrthoDB" id="3340390at2759"/>
<reference evidence="7" key="1">
    <citation type="journal article" date="2015" name="BMC Genomics">
        <title>Genomic and transcriptomic analysis of the endophytic fungus Pestalotiopsis fici reveals its lifestyle and high potential for synthesis of natural products.</title>
        <authorList>
            <person name="Wang X."/>
            <person name="Zhang X."/>
            <person name="Liu L."/>
            <person name="Xiang M."/>
            <person name="Wang W."/>
            <person name="Sun X."/>
            <person name="Che Y."/>
            <person name="Guo L."/>
            <person name="Liu G."/>
            <person name="Guo L."/>
            <person name="Wang C."/>
            <person name="Yin W.B."/>
            <person name="Stadler M."/>
            <person name="Zhang X."/>
            <person name="Liu X."/>
        </authorList>
    </citation>
    <scope>NUCLEOTIDE SEQUENCE [LARGE SCALE GENOMIC DNA]</scope>
    <source>
        <strain evidence="7">W106-1 / CGMCC3.15140</strain>
    </source>
</reference>
<gene>
    <name evidence="6" type="ORF">PFICI_11632</name>
</gene>
<dbReference type="InterPro" id="IPR036390">
    <property type="entry name" value="WH_DNA-bd_sf"/>
</dbReference>
<dbReference type="RefSeq" id="XP_007838404.1">
    <property type="nucleotide sequence ID" value="XM_007840213.1"/>
</dbReference>
<feature type="active site" description="Proton acceptor" evidence="4">
    <location>
        <position position="285"/>
    </location>
</feature>
<dbReference type="PROSITE" id="PS51683">
    <property type="entry name" value="SAM_OMT_II"/>
    <property type="match status" value="1"/>
</dbReference>
<evidence type="ECO:0000313" key="7">
    <source>
        <dbReference type="Proteomes" id="UP000030651"/>
    </source>
</evidence>
<dbReference type="PIRSF" id="PIRSF005739">
    <property type="entry name" value="O-mtase"/>
    <property type="match status" value="1"/>
</dbReference>
<dbReference type="Gene3D" id="3.40.50.150">
    <property type="entry name" value="Vaccinia Virus protein VP39"/>
    <property type="match status" value="1"/>
</dbReference>
<dbReference type="InterPro" id="IPR016461">
    <property type="entry name" value="COMT-like"/>
</dbReference>
<dbReference type="GO" id="GO:0032259">
    <property type="term" value="P:methylation"/>
    <property type="evidence" value="ECO:0007669"/>
    <property type="project" value="UniProtKB-KW"/>
</dbReference>
<dbReference type="SUPFAM" id="SSF53335">
    <property type="entry name" value="S-adenosyl-L-methionine-dependent methyltransferases"/>
    <property type="match status" value="1"/>
</dbReference>
<dbReference type="Gene3D" id="1.10.10.10">
    <property type="entry name" value="Winged helix-like DNA-binding domain superfamily/Winged helix DNA-binding domain"/>
    <property type="match status" value="1"/>
</dbReference>
<dbReference type="HOGENOM" id="CLU_005533_5_2_1"/>
<dbReference type="AlphaFoldDB" id="W3WQW2"/>
<dbReference type="eggNOG" id="KOG3178">
    <property type="taxonomic scope" value="Eukaryota"/>
</dbReference>
<keyword evidence="7" id="KW-1185">Reference proteome</keyword>
<sequence>MSTTLELLAELQQAAQREANGDKYAHLELLKGVQRLQNIVTTPAEKMMRMRFQAYQNVCVRVAQEKGILQTLAAKRKSTARELSDATGAKELLIVRIMRLITIIGIADEVGPSTYQANATTDFSVKKGILGDVKYYTDIVLKLCSNMGPIAKAHDFDEIDVHTFTFGKSMFEFTAENPEYGKAFDDFMTARREATWDRWFDIFPVREKVKSTDIGDVFLVDVAGGQGYWSQQFRQEFKDYPGRIVVQDQPHVITKLDGIETMAYDFFTPQPLVGAKIYYFKQILHNWDDEKSRSILKNTAAAMNKDSILLINDYVLPESNVGIRAVYMDIAMLVMLSGIERTESQWTQLVESAGLVITKIWYTDEKKNEGSEAVIEIRLPEHLQ</sequence>
<dbReference type="PANTHER" id="PTHR43712:SF11">
    <property type="entry name" value="O-METHYLTRANSFERASE (AFU_ORTHOLOGUE AFUA_2G17820)-RELATED"/>
    <property type="match status" value="1"/>
</dbReference>
<keyword evidence="3" id="KW-0949">S-adenosyl-L-methionine</keyword>
<evidence type="ECO:0000256" key="4">
    <source>
        <dbReference type="PIRSR" id="PIRSR005739-1"/>
    </source>
</evidence>
<dbReference type="OMA" id="FQIMQNI"/>
<dbReference type="InterPro" id="IPR029063">
    <property type="entry name" value="SAM-dependent_MTases_sf"/>
</dbReference>
<name>W3WQW2_PESFW</name>
<feature type="domain" description="O-methyltransferase C-terminal" evidence="5">
    <location>
        <begin position="162"/>
        <end position="354"/>
    </location>
</feature>
<dbReference type="GO" id="GO:0008171">
    <property type="term" value="F:O-methyltransferase activity"/>
    <property type="evidence" value="ECO:0007669"/>
    <property type="project" value="InterPro"/>
</dbReference>
<dbReference type="GeneID" id="19276645"/>
<dbReference type="EMBL" id="KI912117">
    <property type="protein sequence ID" value="ETS76245.1"/>
    <property type="molecule type" value="Genomic_DNA"/>
</dbReference>
<protein>
    <recommendedName>
        <fullName evidence="5">O-methyltransferase C-terminal domain-containing protein</fullName>
    </recommendedName>
</protein>
<dbReference type="InParanoid" id="W3WQW2"/>
<dbReference type="Pfam" id="PF00891">
    <property type="entry name" value="Methyltransf_2"/>
    <property type="match status" value="1"/>
</dbReference>
<keyword evidence="1" id="KW-0489">Methyltransferase</keyword>
<accession>W3WQW2</accession>
<dbReference type="SUPFAM" id="SSF46785">
    <property type="entry name" value="Winged helix' DNA-binding domain"/>
    <property type="match status" value="1"/>
</dbReference>
<dbReference type="KEGG" id="pfy:PFICI_11632"/>
<organism evidence="6 7">
    <name type="scientific">Pestalotiopsis fici (strain W106-1 / CGMCC3.15140)</name>
    <dbReference type="NCBI Taxonomy" id="1229662"/>
    <lineage>
        <taxon>Eukaryota</taxon>
        <taxon>Fungi</taxon>
        <taxon>Dikarya</taxon>
        <taxon>Ascomycota</taxon>
        <taxon>Pezizomycotina</taxon>
        <taxon>Sordariomycetes</taxon>
        <taxon>Xylariomycetidae</taxon>
        <taxon>Amphisphaeriales</taxon>
        <taxon>Sporocadaceae</taxon>
        <taxon>Pestalotiopsis</taxon>
    </lineage>
</organism>
<dbReference type="PANTHER" id="PTHR43712">
    <property type="entry name" value="PUTATIVE (AFU_ORTHOLOGUE AFUA_4G14580)-RELATED"/>
    <property type="match status" value="1"/>
</dbReference>
<dbReference type="InterPro" id="IPR001077">
    <property type="entry name" value="COMT_C"/>
</dbReference>
<evidence type="ECO:0000259" key="5">
    <source>
        <dbReference type="Pfam" id="PF00891"/>
    </source>
</evidence>
<proteinExistence type="predicted"/>
<evidence type="ECO:0000256" key="2">
    <source>
        <dbReference type="ARBA" id="ARBA00022679"/>
    </source>
</evidence>
<evidence type="ECO:0000313" key="6">
    <source>
        <dbReference type="EMBL" id="ETS76245.1"/>
    </source>
</evidence>
<dbReference type="Proteomes" id="UP000030651">
    <property type="component" value="Unassembled WGS sequence"/>
</dbReference>
<keyword evidence="2" id="KW-0808">Transferase</keyword>
<evidence type="ECO:0000256" key="1">
    <source>
        <dbReference type="ARBA" id="ARBA00022603"/>
    </source>
</evidence>
<evidence type="ECO:0000256" key="3">
    <source>
        <dbReference type="ARBA" id="ARBA00022691"/>
    </source>
</evidence>
<dbReference type="InterPro" id="IPR036388">
    <property type="entry name" value="WH-like_DNA-bd_sf"/>
</dbReference>